<evidence type="ECO:0000313" key="3">
    <source>
        <dbReference type="Proteomes" id="UP001558652"/>
    </source>
</evidence>
<proteinExistence type="inferred from homology"/>
<dbReference type="SUPFAM" id="SSF51905">
    <property type="entry name" value="FAD/NAD(P)-binding domain"/>
    <property type="match status" value="1"/>
</dbReference>
<evidence type="ECO:0000256" key="1">
    <source>
        <dbReference type="ARBA" id="ARBA00005593"/>
    </source>
</evidence>
<dbReference type="Gene3D" id="3.50.50.60">
    <property type="entry name" value="FAD/NAD(P)-binding domain"/>
    <property type="match status" value="1"/>
</dbReference>
<dbReference type="Gene3D" id="3.30.519.10">
    <property type="entry name" value="Guanine Nucleotide Dissociation Inhibitor, domain 2"/>
    <property type="match status" value="1"/>
</dbReference>
<dbReference type="PANTHER" id="PTHR11787:SF4">
    <property type="entry name" value="CHM, RAB ESCORT PROTEIN 1"/>
    <property type="match status" value="1"/>
</dbReference>
<dbReference type="PRINTS" id="PR00891">
    <property type="entry name" value="RABGDIREP"/>
</dbReference>
<accession>A0ABD0Y659</accession>
<dbReference type="InterPro" id="IPR036188">
    <property type="entry name" value="FAD/NAD-bd_sf"/>
</dbReference>
<dbReference type="Pfam" id="PF00996">
    <property type="entry name" value="GDI"/>
    <property type="match status" value="1"/>
</dbReference>
<dbReference type="Proteomes" id="UP001558652">
    <property type="component" value="Unassembled WGS sequence"/>
</dbReference>
<dbReference type="AlphaFoldDB" id="A0ABD0Y659"/>
<sequence>MVKLLLDSNVSRYTEFLSVTNVLTYINNRLEPVPCSKSDVFSSKNMTILDKRILMRILTICMNTEDDNSFQDFYDKSFCEFLEAQNVPENLIHYIIYAISQGSKRMPYLEGVQRAQIFLSSLGRFGNSPFLWPLYGSSELLQAYCRMCAIYGGIYYLNRGAESLVVNENFLCEGVMSNNMHLQSNHTIISASLAPASYCDSTMLNFISRGILITDRPLYSGAKPGISTFQFPAEDQRNPIMVIELNSDTYSCPNGLCKSLNLQMLTYLGLGDKLRANKKINIQL</sequence>
<protein>
    <submittedName>
        <fullName evidence="2">Uncharacterized protein</fullName>
    </submittedName>
</protein>
<reference evidence="2 3" key="1">
    <citation type="submission" date="2024-07" db="EMBL/GenBank/DDBJ databases">
        <title>Chromosome-level genome assembly of the water stick insect Ranatra chinensis (Heteroptera: Nepidae).</title>
        <authorList>
            <person name="Liu X."/>
        </authorList>
    </citation>
    <scope>NUCLEOTIDE SEQUENCE [LARGE SCALE GENOMIC DNA]</scope>
    <source>
        <strain evidence="2">Cailab_2021Rc</strain>
        <tissue evidence="2">Muscle</tissue>
    </source>
</reference>
<name>A0ABD0Y659_9HEMI</name>
<comment type="similarity">
    <text evidence="1">Belongs to the Rab GDI family.</text>
</comment>
<dbReference type="EMBL" id="JBFDAA010000023">
    <property type="protein sequence ID" value="KAL1110268.1"/>
    <property type="molecule type" value="Genomic_DNA"/>
</dbReference>
<dbReference type="PANTHER" id="PTHR11787">
    <property type="entry name" value="RAB GDP-DISSOCIATION INHIBITOR"/>
    <property type="match status" value="1"/>
</dbReference>
<comment type="caution">
    <text evidence="2">The sequence shown here is derived from an EMBL/GenBank/DDBJ whole genome shotgun (WGS) entry which is preliminary data.</text>
</comment>
<dbReference type="InterPro" id="IPR018203">
    <property type="entry name" value="GDP_dissociation_inhibitor"/>
</dbReference>
<keyword evidence="3" id="KW-1185">Reference proteome</keyword>
<organism evidence="2 3">
    <name type="scientific">Ranatra chinensis</name>
    <dbReference type="NCBI Taxonomy" id="642074"/>
    <lineage>
        <taxon>Eukaryota</taxon>
        <taxon>Metazoa</taxon>
        <taxon>Ecdysozoa</taxon>
        <taxon>Arthropoda</taxon>
        <taxon>Hexapoda</taxon>
        <taxon>Insecta</taxon>
        <taxon>Pterygota</taxon>
        <taxon>Neoptera</taxon>
        <taxon>Paraneoptera</taxon>
        <taxon>Hemiptera</taxon>
        <taxon>Heteroptera</taxon>
        <taxon>Panheteroptera</taxon>
        <taxon>Nepomorpha</taxon>
        <taxon>Nepidae</taxon>
        <taxon>Ranatrinae</taxon>
        <taxon>Ranatra</taxon>
    </lineage>
</organism>
<gene>
    <name evidence="2" type="ORF">AAG570_008345</name>
</gene>
<evidence type="ECO:0000313" key="2">
    <source>
        <dbReference type="EMBL" id="KAL1110268.1"/>
    </source>
</evidence>